<dbReference type="PANTHER" id="PTHR43434:SF1">
    <property type="entry name" value="PHOSPHOGLYCOLATE PHOSPHATASE"/>
    <property type="match status" value="1"/>
</dbReference>
<dbReference type="InterPro" id="IPR041492">
    <property type="entry name" value="HAD_2"/>
</dbReference>
<dbReference type="InterPro" id="IPR023198">
    <property type="entry name" value="PGP-like_dom2"/>
</dbReference>
<dbReference type="InterPro" id="IPR023214">
    <property type="entry name" value="HAD_sf"/>
</dbReference>
<dbReference type="GO" id="GO:0006281">
    <property type="term" value="P:DNA repair"/>
    <property type="evidence" value="ECO:0007669"/>
    <property type="project" value="TreeGrafter"/>
</dbReference>
<accession>A0A1T4W7A0</accession>
<dbReference type="GeneID" id="93336604"/>
<dbReference type="Proteomes" id="UP000190286">
    <property type="component" value="Unassembled WGS sequence"/>
</dbReference>
<proteinExistence type="predicted"/>
<dbReference type="AlphaFoldDB" id="A0A1T4W7A0"/>
<dbReference type="InterPro" id="IPR036412">
    <property type="entry name" value="HAD-like_sf"/>
</dbReference>
<evidence type="ECO:0000313" key="1">
    <source>
        <dbReference type="EMBL" id="SKA73136.1"/>
    </source>
</evidence>
<dbReference type="SUPFAM" id="SSF56784">
    <property type="entry name" value="HAD-like"/>
    <property type="match status" value="1"/>
</dbReference>
<dbReference type="Gene3D" id="3.40.50.1000">
    <property type="entry name" value="HAD superfamily/HAD-like"/>
    <property type="match status" value="1"/>
</dbReference>
<dbReference type="SFLD" id="SFLDG01129">
    <property type="entry name" value="C1.5:_HAD__Beta-PGM__Phosphata"/>
    <property type="match status" value="1"/>
</dbReference>
<keyword evidence="2" id="KW-1185">Reference proteome</keyword>
<dbReference type="PANTHER" id="PTHR43434">
    <property type="entry name" value="PHOSPHOGLYCOLATE PHOSPHATASE"/>
    <property type="match status" value="1"/>
</dbReference>
<dbReference type="GO" id="GO:0005829">
    <property type="term" value="C:cytosol"/>
    <property type="evidence" value="ECO:0007669"/>
    <property type="project" value="TreeGrafter"/>
</dbReference>
<reference evidence="1 2" key="1">
    <citation type="submission" date="2017-02" db="EMBL/GenBank/DDBJ databases">
        <authorList>
            <person name="Peterson S.W."/>
        </authorList>
    </citation>
    <scope>NUCLEOTIDE SEQUENCE [LARGE SCALE GENOMIC DNA]</scope>
    <source>
        <strain evidence="1 2">ATCC 27749</strain>
    </source>
</reference>
<protein>
    <submittedName>
        <fullName evidence="1">Phosphoglycolate phosphatase</fullName>
    </submittedName>
</protein>
<dbReference type="Pfam" id="PF13419">
    <property type="entry name" value="HAD_2"/>
    <property type="match status" value="1"/>
</dbReference>
<dbReference type="SFLD" id="SFLDS00003">
    <property type="entry name" value="Haloacid_Dehalogenase"/>
    <property type="match status" value="1"/>
</dbReference>
<gene>
    <name evidence="1" type="ORF">SAMN02745178_00104</name>
</gene>
<name>A0A1T4W7A0_9FIRM</name>
<dbReference type="STRING" id="745368.SAMN02745178_00104"/>
<dbReference type="GO" id="GO:0008967">
    <property type="term" value="F:phosphoglycolate phosphatase activity"/>
    <property type="evidence" value="ECO:0007669"/>
    <property type="project" value="TreeGrafter"/>
</dbReference>
<evidence type="ECO:0000313" key="2">
    <source>
        <dbReference type="Proteomes" id="UP000190286"/>
    </source>
</evidence>
<organism evidence="1 2">
    <name type="scientific">Gemmiger formicilis</name>
    <dbReference type="NCBI Taxonomy" id="745368"/>
    <lineage>
        <taxon>Bacteria</taxon>
        <taxon>Bacillati</taxon>
        <taxon>Bacillota</taxon>
        <taxon>Clostridia</taxon>
        <taxon>Eubacteriales</taxon>
        <taxon>Gemmiger</taxon>
    </lineage>
</organism>
<dbReference type="EMBL" id="FUYF01000001">
    <property type="protein sequence ID" value="SKA73136.1"/>
    <property type="molecule type" value="Genomic_DNA"/>
</dbReference>
<dbReference type="OrthoDB" id="9794086at2"/>
<sequence>MCPELILWDWNGTLLDDVDLCVDALNRLLAGFGYPQRYDHERYRAIFGFPIEEYYVRAGFDFTKHSFAELAEKYMEDYVPASAACPLADGAIDALEAFKAAGLRQVILSASNLDTLRRQTDERGVTGYFDRLLGLGDIYAKSKVEVGLAYLKENGFDPARAVMIGDSVHDYEVAQALGVRCVLQSGGHQPPEKLRETGAPVVKGLREAAALILE</sequence>
<dbReference type="Gene3D" id="1.10.150.240">
    <property type="entry name" value="Putative phosphatase, domain 2"/>
    <property type="match status" value="1"/>
</dbReference>
<dbReference type="InterPro" id="IPR050155">
    <property type="entry name" value="HAD-like_hydrolase_sf"/>
</dbReference>
<dbReference type="RefSeq" id="WP_078783126.1">
    <property type="nucleotide sequence ID" value="NZ_DAWADZ010000241.1"/>
</dbReference>